<dbReference type="EMBL" id="GEVK01005175">
    <property type="protein sequence ID" value="JAU47657.1"/>
    <property type="molecule type" value="Transcribed_RNA"/>
</dbReference>
<feature type="compositionally biased region" description="Basic and acidic residues" evidence="1">
    <location>
        <begin position="359"/>
        <end position="373"/>
    </location>
</feature>
<dbReference type="InterPro" id="IPR009818">
    <property type="entry name" value="PAM2_motif"/>
</dbReference>
<dbReference type="InterPro" id="IPR009604">
    <property type="entry name" value="LsmAD_domain"/>
</dbReference>
<dbReference type="InterPro" id="IPR045117">
    <property type="entry name" value="ATXN2-like"/>
</dbReference>
<evidence type="ECO:0000256" key="1">
    <source>
        <dbReference type="SAM" id="MobiDB-lite"/>
    </source>
</evidence>
<feature type="compositionally biased region" description="Polar residues" evidence="1">
    <location>
        <begin position="302"/>
        <end position="333"/>
    </location>
</feature>
<sequence length="618" mass="67645">MIPGHQPKSSSNGFSHRRGEREGVSNKAQSIKSHPANTPNTAFSGEAVNMERPSRDRLVYLTTCKIGHLVEVHLKNGSVYSGIFHAADVEKDFGIILKMASLIKEGTLRGPKSRYEVVKKPPSKTFIIPADEVVQVIAKDLSVSSDGVLNAVQSEKQGELLTDSSISQSCRVEQRRELKPWVPDEDVPQELVNVFDNPGNSRGWDQFQANESLFGVKSTFNEELYTTKLERGPRTKGLEEQALRIAREIEGESTRDLHVAEERGLQLNAKFDIDEETKYSAVRPVDGFDDSGFDEEDDNLLDTCNDQTFGGSSTSDGQKPASSSWQKPTSSSGKGCEELRGDSQPSWNNPNVDQSCSISDDHTRHLPSERLSKDFPAPGSSISESQLGERRNNNNPEVSHSNRSAQESVSGHGDIKESAKLGGGTTSGSKAVAERERQVGQVSGKTKSESPVGQSASRSSGSRPAPTSSGRPGLSPSSSIGSLSSSEKSTLNPNAKEFKLNPNAKSFKPLQPAGARPQSPIADSSFYYPAGPVQQMPGMPVGYGIQPQYPGQQQQIMYHHPQTYYPPNAQHQYPQQQPQMMQNQQMMMHGQPRPPVVYMPPPPPPPYHPENPYNQGRE</sequence>
<feature type="domain" description="Sm" evidence="2">
    <location>
        <begin position="57"/>
        <end position="122"/>
    </location>
</feature>
<protein>
    <submittedName>
        <fullName evidence="3">Polyadenylate-binding protein-interacting protein 4</fullName>
    </submittedName>
</protein>
<feature type="compositionally biased region" description="Polar residues" evidence="1">
    <location>
        <begin position="343"/>
        <end position="358"/>
    </location>
</feature>
<dbReference type="InterPro" id="IPR047575">
    <property type="entry name" value="Sm"/>
</dbReference>
<feature type="region of interest" description="Disordered" evidence="1">
    <location>
        <begin position="1"/>
        <end position="47"/>
    </location>
</feature>
<dbReference type="InterPro" id="IPR025852">
    <property type="entry name" value="SM_dom_ATX"/>
</dbReference>
<feature type="compositionally biased region" description="Acidic residues" evidence="1">
    <location>
        <begin position="287"/>
        <end position="300"/>
    </location>
</feature>
<dbReference type="GO" id="GO:0003729">
    <property type="term" value="F:mRNA binding"/>
    <property type="evidence" value="ECO:0007669"/>
    <property type="project" value="TreeGrafter"/>
</dbReference>
<dbReference type="PROSITE" id="PS52002">
    <property type="entry name" value="SM"/>
    <property type="match status" value="1"/>
</dbReference>
<feature type="compositionally biased region" description="Polar residues" evidence="1">
    <location>
        <begin position="393"/>
        <end position="409"/>
    </location>
</feature>
<feature type="compositionally biased region" description="Low complexity" evidence="1">
    <location>
        <begin position="455"/>
        <end position="493"/>
    </location>
</feature>
<evidence type="ECO:0000313" key="3">
    <source>
        <dbReference type="EMBL" id="JAU47657.1"/>
    </source>
</evidence>
<feature type="compositionally biased region" description="Low complexity" evidence="1">
    <location>
        <begin position="581"/>
        <end position="591"/>
    </location>
</feature>
<dbReference type="GO" id="GO:0010494">
    <property type="term" value="C:cytoplasmic stress granule"/>
    <property type="evidence" value="ECO:0007669"/>
    <property type="project" value="TreeGrafter"/>
</dbReference>
<accession>A0A1J3FU97</accession>
<dbReference type="Pfam" id="PF07145">
    <property type="entry name" value="PAM2"/>
    <property type="match status" value="1"/>
</dbReference>
<feature type="compositionally biased region" description="Polar residues" evidence="1">
    <location>
        <begin position="26"/>
        <end position="43"/>
    </location>
</feature>
<feature type="compositionally biased region" description="Polar residues" evidence="1">
    <location>
        <begin position="440"/>
        <end position="454"/>
    </location>
</feature>
<dbReference type="Pfam" id="PF14438">
    <property type="entry name" value="SM-ATX"/>
    <property type="match status" value="1"/>
</dbReference>
<dbReference type="Pfam" id="PF06741">
    <property type="entry name" value="LsmAD"/>
    <property type="match status" value="1"/>
</dbReference>
<gene>
    <name evidence="3" type="ORF">LC_TR14229_c0_g1_i1_g.48917</name>
</gene>
<dbReference type="Gene3D" id="2.30.30.100">
    <property type="match status" value="1"/>
</dbReference>
<dbReference type="PANTHER" id="PTHR12854">
    <property type="entry name" value="ATAXIN 2-RELATED"/>
    <property type="match status" value="1"/>
</dbReference>
<dbReference type="GO" id="GO:0034063">
    <property type="term" value="P:stress granule assembly"/>
    <property type="evidence" value="ECO:0007669"/>
    <property type="project" value="TreeGrafter"/>
</dbReference>
<feature type="region of interest" description="Disordered" evidence="1">
    <location>
        <begin position="282"/>
        <end position="523"/>
    </location>
</feature>
<dbReference type="AlphaFoldDB" id="A0A1J3FU97"/>
<organism evidence="3">
    <name type="scientific">Noccaea caerulescens</name>
    <name type="common">Alpine penny-cress</name>
    <name type="synonym">Thlaspi caerulescens</name>
    <dbReference type="NCBI Taxonomy" id="107243"/>
    <lineage>
        <taxon>Eukaryota</taxon>
        <taxon>Viridiplantae</taxon>
        <taxon>Streptophyta</taxon>
        <taxon>Embryophyta</taxon>
        <taxon>Tracheophyta</taxon>
        <taxon>Spermatophyta</taxon>
        <taxon>Magnoliopsida</taxon>
        <taxon>eudicotyledons</taxon>
        <taxon>Gunneridae</taxon>
        <taxon>Pentapetalae</taxon>
        <taxon>rosids</taxon>
        <taxon>malvids</taxon>
        <taxon>Brassicales</taxon>
        <taxon>Brassicaceae</taxon>
        <taxon>Coluteocarpeae</taxon>
        <taxon>Noccaea</taxon>
    </lineage>
</organism>
<name>A0A1J3FU97_NOCCA</name>
<reference evidence="3" key="1">
    <citation type="submission" date="2016-07" db="EMBL/GenBank/DDBJ databases">
        <title>De novo transcriptome assembly of four accessions of the metal hyperaccumulator plant Noccaea caerulescens.</title>
        <authorList>
            <person name="Blande D."/>
            <person name="Halimaa P."/>
            <person name="Tervahauta A.I."/>
            <person name="Aarts M.G."/>
            <person name="Karenlampi S.O."/>
        </authorList>
    </citation>
    <scope>NUCLEOTIDE SEQUENCE</scope>
</reference>
<feature type="region of interest" description="Disordered" evidence="1">
    <location>
        <begin position="581"/>
        <end position="618"/>
    </location>
</feature>
<proteinExistence type="predicted"/>
<evidence type="ECO:0000259" key="2">
    <source>
        <dbReference type="PROSITE" id="PS52002"/>
    </source>
</evidence>
<feature type="compositionally biased region" description="Pro residues" evidence="1">
    <location>
        <begin position="592"/>
        <end position="609"/>
    </location>
</feature>
<dbReference type="PANTHER" id="PTHR12854:SF15">
    <property type="entry name" value="POLYADENYLATE-BINDING PROTEIN-INTERACTING PROTEIN 4"/>
    <property type="match status" value="1"/>
</dbReference>
<dbReference type="SMART" id="SM01272">
    <property type="entry name" value="LsmAD"/>
    <property type="match status" value="1"/>
</dbReference>